<keyword evidence="2" id="KW-1185">Reference proteome</keyword>
<accession>A0A1E1MUP1</accession>
<name>A0A1E1MUP1_RHYSE</name>
<evidence type="ECO:0000313" key="1">
    <source>
        <dbReference type="EMBL" id="CZT52545.1"/>
    </source>
</evidence>
<organism evidence="1 2">
    <name type="scientific">Rhynchosporium secalis</name>
    <name type="common">Barley scald fungus</name>
    <dbReference type="NCBI Taxonomy" id="38038"/>
    <lineage>
        <taxon>Eukaryota</taxon>
        <taxon>Fungi</taxon>
        <taxon>Dikarya</taxon>
        <taxon>Ascomycota</taxon>
        <taxon>Pezizomycotina</taxon>
        <taxon>Leotiomycetes</taxon>
        <taxon>Helotiales</taxon>
        <taxon>Ploettnerulaceae</taxon>
        <taxon>Rhynchosporium</taxon>
    </lineage>
</organism>
<evidence type="ECO:0000313" key="2">
    <source>
        <dbReference type="Proteomes" id="UP000177625"/>
    </source>
</evidence>
<gene>
    <name evidence="1" type="ORF">RSE6_13892</name>
</gene>
<dbReference type="Proteomes" id="UP000177625">
    <property type="component" value="Unassembled WGS sequence"/>
</dbReference>
<sequence length="102" mass="10901">MAELASTPKGKGIEWAARSELTHIIHSFIQSINGLTPSEAGSNCPDKVPDTAALRDLPKEIPASDGEVELSCLASTNCYAVLLTLRWRQKDGSCSSRLMGEG</sequence>
<dbReference type="EMBL" id="FJVC01000602">
    <property type="protein sequence ID" value="CZT52545.1"/>
    <property type="molecule type" value="Genomic_DNA"/>
</dbReference>
<protein>
    <submittedName>
        <fullName evidence="1">Uncharacterized protein</fullName>
    </submittedName>
</protein>
<proteinExistence type="predicted"/>
<dbReference type="AlphaFoldDB" id="A0A1E1MUP1"/>
<reference evidence="2" key="1">
    <citation type="submission" date="2016-03" db="EMBL/GenBank/DDBJ databases">
        <authorList>
            <person name="Guldener U."/>
        </authorList>
    </citation>
    <scope>NUCLEOTIDE SEQUENCE [LARGE SCALE GENOMIC DNA]</scope>
</reference>